<dbReference type="SMART" id="SM00974">
    <property type="entry name" value="T5orf172"/>
    <property type="match status" value="1"/>
</dbReference>
<gene>
    <name evidence="3" type="ORF">SAMN05421659_109194</name>
</gene>
<feature type="coiled-coil region" evidence="1">
    <location>
        <begin position="2"/>
        <end position="29"/>
    </location>
</feature>
<dbReference type="InterPro" id="IPR025280">
    <property type="entry name" value="SNIPE"/>
</dbReference>
<dbReference type="Proteomes" id="UP000199701">
    <property type="component" value="Unassembled WGS sequence"/>
</dbReference>
<reference evidence="3 4" key="1">
    <citation type="submission" date="2016-10" db="EMBL/GenBank/DDBJ databases">
        <authorList>
            <person name="de Groot N.N."/>
        </authorList>
    </citation>
    <scope>NUCLEOTIDE SEQUENCE [LARGE SCALE GENOMIC DNA]</scope>
    <source>
        <strain evidence="3 4">DSM 9179</strain>
    </source>
</reference>
<dbReference type="STRING" id="99656.SAMN05421659_109194"/>
<sequence length="465" mass="54597">MFNQKKQEIEELKLQLVNLNIEVGKLNENINTKNILIKGESALVEEQNAKIIEKDKLIIDNKAQIAYFESIVTNEQIKADKAIKFLAQKEAELGIIEKCIEEIRSRQAKEAAEAKSNLKEIRGKIVKNEDRYNIQSYGFYEPIFKDKCSEELKEEITNVREVQKNYIRSDKFYLCTTAWSVNSSMAKGTLLIKKLAKNYITSFNLMCDAIIDRVTVANITKTKDKIIKTYQTINKQAEYYNIEFVEIYLNLKLKELDLMYSLALKKEEEKEERRIQAEMIKEQRKVEKELEKEREKLEKELHHYQNQLEHGDERIAEKIKEIKQQIEANDYRKNNSLAGYVYIIENKSFGEGIYKIGVTRRLEPLDRISELSNASVPFRFQSNCIIFSENAFKLESDLHKEFSEYRVNKVNSRKEYFKVSLDKIVEAITVKYGIAAEFNFEPEHNEWQVSSQEVIYGIDEDDDED</sequence>
<keyword evidence="4" id="KW-1185">Reference proteome</keyword>
<dbReference type="Pfam" id="PF10544">
    <property type="entry name" value="T5orf172"/>
    <property type="match status" value="1"/>
</dbReference>
<name>A0A1I0QWN6_9FIRM</name>
<feature type="coiled-coil region" evidence="1">
    <location>
        <begin position="104"/>
        <end position="165"/>
    </location>
</feature>
<dbReference type="Pfam" id="PF13250">
    <property type="entry name" value="SNIPE"/>
    <property type="match status" value="1"/>
</dbReference>
<protein>
    <recommendedName>
        <fullName evidence="2">Bacteriophage T5 Orf172 DNA-binding domain-containing protein</fullName>
    </recommendedName>
</protein>
<dbReference type="RefSeq" id="WP_170841397.1">
    <property type="nucleotide sequence ID" value="NZ_FOJI01000009.1"/>
</dbReference>
<feature type="domain" description="Bacteriophage T5 Orf172 DNA-binding" evidence="2">
    <location>
        <begin position="348"/>
        <end position="431"/>
    </location>
</feature>
<dbReference type="InterPro" id="IPR018306">
    <property type="entry name" value="Phage_T5_Orf172_DNA-bd"/>
</dbReference>
<dbReference type="EMBL" id="FOJI01000009">
    <property type="protein sequence ID" value="SEW31876.1"/>
    <property type="molecule type" value="Genomic_DNA"/>
</dbReference>
<accession>A0A1I0QWN6</accession>
<evidence type="ECO:0000313" key="3">
    <source>
        <dbReference type="EMBL" id="SEW31876.1"/>
    </source>
</evidence>
<evidence type="ECO:0000256" key="1">
    <source>
        <dbReference type="SAM" id="Coils"/>
    </source>
</evidence>
<keyword evidence="1" id="KW-0175">Coiled coil</keyword>
<feature type="coiled-coil region" evidence="1">
    <location>
        <begin position="265"/>
        <end position="314"/>
    </location>
</feature>
<dbReference type="AlphaFoldDB" id="A0A1I0QWN6"/>
<organism evidence="3 4">
    <name type="scientific">[Clostridium] fimetarium</name>
    <dbReference type="NCBI Taxonomy" id="99656"/>
    <lineage>
        <taxon>Bacteria</taxon>
        <taxon>Bacillati</taxon>
        <taxon>Bacillota</taxon>
        <taxon>Clostridia</taxon>
        <taxon>Lachnospirales</taxon>
        <taxon>Lachnospiraceae</taxon>
    </lineage>
</organism>
<proteinExistence type="predicted"/>
<evidence type="ECO:0000259" key="2">
    <source>
        <dbReference type="SMART" id="SM00974"/>
    </source>
</evidence>
<evidence type="ECO:0000313" key="4">
    <source>
        <dbReference type="Proteomes" id="UP000199701"/>
    </source>
</evidence>